<dbReference type="InterPro" id="IPR037018">
    <property type="entry name" value="GH65_N"/>
</dbReference>
<dbReference type="EMBL" id="CP036280">
    <property type="protein sequence ID" value="QDU70687.1"/>
    <property type="molecule type" value="Genomic_DNA"/>
</dbReference>
<dbReference type="GO" id="GO:0016757">
    <property type="term" value="F:glycosyltransferase activity"/>
    <property type="evidence" value="ECO:0007669"/>
    <property type="project" value="UniProtKB-KW"/>
</dbReference>
<dbReference type="InterPro" id="IPR033432">
    <property type="entry name" value="GH94_catalytic"/>
</dbReference>
<gene>
    <name evidence="8" type="primary">chbP_2</name>
    <name evidence="8" type="ORF">Pan265_05170</name>
</gene>
<dbReference type="Pfam" id="PF21250">
    <property type="entry name" value="SOGP_2nd"/>
    <property type="match status" value="1"/>
</dbReference>
<dbReference type="Pfam" id="PF21958">
    <property type="entry name" value="SOGP_N"/>
    <property type="match status" value="1"/>
</dbReference>
<sequence>MTSDPSIANTASDTNASPALRPRQVRSLLDESGMTLLRLNNDAGLCVTFHPNGVLHAITHDNILINHAIGDPLRGTTGRLYLRRHYDQSVNAIGLNTPDANSAFGLSESAAAWSGTWDDIRYRCTLMLHPNQPAWCWRIDVHTEHPATLDAILVQDLGLSTRAGVLINEAYNAQYLDQRIEQAQHWGPVALTRQNRPVDGRFPWLAQACVTGGEGCLTDGVCFFGPGHRSTGQPERLRSRRIGIGVHQGEFAATTLQSIPITCTANEHHAWTFAAVFQPDHPEASDHHDLKTLTPLFDWAAHAREQARAETARVDRHRLERLPRLAGERMKKKTLRKHFPAPWRHKEKTNGETLSFFRGTDEHVITALKEAATERPHGHILRAADNLLPADNDISSTIWMHGVFASQITLGNTVLQKILPVTRNPSDVASRGGLRILVRLESGWHQLGVPSAMSLTRDAATWLYQHDDTTLKIHCRTESQPPALNLSIDIDGPPLRLILVSDVALGAVEFGQAGTVEIDPDQGSLTLRPSAASEFGQHEPDAWFALAAEDPEQLEALGGDELLFADGRARGYPWVAMQTKPVDRFTLRMTGGLDDTDTPSRSTTTGDTQTDWLQLDAGLRLEHDDPHVSRIEDTLRWFGHNALIHLASPHGLEQFNGGAWGVRDVCQGPVEFLLAKGQAQPVRDILVRLFAEQNEAGDWPQWFMFDGYTGIRQADSHGDVVVWPLKALATYLLATGDRSLLKESLPYYATDARATILEHALHAVSFIEKSFVPGTRLMRYGHGDWNDALQPTSQPLRERLVSTWTCELLSQTLRELGTALHACGADQSASRRLRQRAADVRDDVRKHLMPDGVICGMGYHRENNNAFEPILHPQDVRTGLRYRLLPMTRGILSGLFTAQEAHTHLRLIRSHLLAPDGARLMDRPTAYLGGIERFFQRAESAAAFSREIGLMYVHAHLRYAEALACLGEADALVDALLCATPVKLDDHVHHAQRRQANAYFSSSDADVANRDEATRRYEDVMTGNIPVKGGWRIYSSGPGIYVSAVIRSLLGWRETADAIVIDPVLPQRLDGLAYTFDRGRATIRCTYHINDRGHGPARININGKPVGGLRREPNPYREGGLILPASSLPQKGKADLEVIL</sequence>
<protein>
    <submittedName>
        <fullName evidence="8">N,N'-diacetylchitobiose phosphorylase</fullName>
        <ecNumber evidence="8">2.4.1.280</ecNumber>
    </submittedName>
</protein>
<dbReference type="Pfam" id="PF21270">
    <property type="entry name" value="SOGP_4th"/>
    <property type="match status" value="1"/>
</dbReference>
<proteinExistence type="predicted"/>
<dbReference type="EC" id="2.4.1.280" evidence="8"/>
<dbReference type="KEGG" id="mcad:Pan265_05170"/>
<dbReference type="InterPro" id="IPR048771">
    <property type="entry name" value="SOGP_2nd"/>
</dbReference>
<evidence type="ECO:0000256" key="1">
    <source>
        <dbReference type="ARBA" id="ARBA00022676"/>
    </source>
</evidence>
<dbReference type="Gene3D" id="2.70.98.40">
    <property type="entry name" value="Glycoside hydrolase, family 65, N-terminal domain"/>
    <property type="match status" value="1"/>
</dbReference>
<feature type="domain" description="Glycoside phosphorylase super sandwich" evidence="5">
    <location>
        <begin position="342"/>
        <end position="591"/>
    </location>
</feature>
<dbReference type="InterPro" id="IPR048773">
    <property type="entry name" value="SOGP_C"/>
</dbReference>
<dbReference type="InterPro" id="IPR052047">
    <property type="entry name" value="GH94_Enzymes"/>
</dbReference>
<dbReference type="Pfam" id="PF17167">
    <property type="entry name" value="Glyco_hydro_94"/>
    <property type="match status" value="1"/>
</dbReference>
<feature type="domain" description="Glycoside phosphorylase C-terminal" evidence="6">
    <location>
        <begin position="1051"/>
        <end position="1122"/>
    </location>
</feature>
<feature type="region of interest" description="Disordered" evidence="3">
    <location>
        <begin position="588"/>
        <end position="608"/>
    </location>
</feature>
<dbReference type="OrthoDB" id="9769991at2"/>
<keyword evidence="1 8" id="KW-0328">Glycosyltransferase</keyword>
<dbReference type="InterPro" id="IPR008928">
    <property type="entry name" value="6-hairpin_glycosidase_sf"/>
</dbReference>
<evidence type="ECO:0000256" key="2">
    <source>
        <dbReference type="ARBA" id="ARBA00022679"/>
    </source>
</evidence>
<feature type="domain" description="Glycosyl hydrolase 94 catalytic" evidence="4">
    <location>
        <begin position="709"/>
        <end position="1011"/>
    </location>
</feature>
<evidence type="ECO:0000313" key="8">
    <source>
        <dbReference type="EMBL" id="QDU70687.1"/>
    </source>
</evidence>
<dbReference type="InterPro" id="IPR053831">
    <property type="entry name" value="SOGP_N"/>
</dbReference>
<accession>A0A518BUR5</accession>
<dbReference type="Proteomes" id="UP000320386">
    <property type="component" value="Chromosome"/>
</dbReference>
<evidence type="ECO:0000259" key="4">
    <source>
        <dbReference type="Pfam" id="PF17167"/>
    </source>
</evidence>
<organism evidence="8 9">
    <name type="scientific">Mucisphaera calidilacus</name>
    <dbReference type="NCBI Taxonomy" id="2527982"/>
    <lineage>
        <taxon>Bacteria</taxon>
        <taxon>Pseudomonadati</taxon>
        <taxon>Planctomycetota</taxon>
        <taxon>Phycisphaerae</taxon>
        <taxon>Phycisphaerales</taxon>
        <taxon>Phycisphaeraceae</taxon>
        <taxon>Mucisphaera</taxon>
    </lineage>
</organism>
<feature type="compositionally biased region" description="Polar residues" evidence="3">
    <location>
        <begin position="1"/>
        <end position="17"/>
    </location>
</feature>
<evidence type="ECO:0000259" key="7">
    <source>
        <dbReference type="Pfam" id="PF21958"/>
    </source>
</evidence>
<dbReference type="AlphaFoldDB" id="A0A518BUR5"/>
<dbReference type="PANTHER" id="PTHR37469">
    <property type="entry name" value="CELLOBIONIC ACID PHOSPHORYLASE-RELATED"/>
    <property type="match status" value="1"/>
</dbReference>
<feature type="domain" description="SOGP N-terminal" evidence="7">
    <location>
        <begin position="48"/>
        <end position="271"/>
    </location>
</feature>
<evidence type="ECO:0000313" key="9">
    <source>
        <dbReference type="Proteomes" id="UP000320386"/>
    </source>
</evidence>
<evidence type="ECO:0000259" key="5">
    <source>
        <dbReference type="Pfam" id="PF21250"/>
    </source>
</evidence>
<dbReference type="RefSeq" id="WP_145444840.1">
    <property type="nucleotide sequence ID" value="NZ_CP036280.1"/>
</dbReference>
<keyword evidence="9" id="KW-1185">Reference proteome</keyword>
<feature type="compositionally biased region" description="Low complexity" evidence="3">
    <location>
        <begin position="599"/>
        <end position="608"/>
    </location>
</feature>
<feature type="region of interest" description="Disordered" evidence="3">
    <location>
        <begin position="1"/>
        <end position="21"/>
    </location>
</feature>
<evidence type="ECO:0000256" key="3">
    <source>
        <dbReference type="SAM" id="MobiDB-lite"/>
    </source>
</evidence>
<dbReference type="Gene3D" id="1.50.10.10">
    <property type="match status" value="1"/>
</dbReference>
<name>A0A518BUR5_9BACT</name>
<dbReference type="InterPro" id="IPR012341">
    <property type="entry name" value="6hp_glycosidase-like_sf"/>
</dbReference>
<dbReference type="GO" id="GO:0005975">
    <property type="term" value="P:carbohydrate metabolic process"/>
    <property type="evidence" value="ECO:0007669"/>
    <property type="project" value="InterPro"/>
</dbReference>
<dbReference type="SUPFAM" id="SSF48208">
    <property type="entry name" value="Six-hairpin glycosidases"/>
    <property type="match status" value="1"/>
</dbReference>
<keyword evidence="2 8" id="KW-0808">Transferase</keyword>
<evidence type="ECO:0000259" key="6">
    <source>
        <dbReference type="Pfam" id="PF21270"/>
    </source>
</evidence>
<dbReference type="PANTHER" id="PTHR37469:SF2">
    <property type="entry name" value="CELLOBIONIC ACID PHOSPHORYLASE"/>
    <property type="match status" value="1"/>
</dbReference>
<reference evidence="8 9" key="1">
    <citation type="submission" date="2019-02" db="EMBL/GenBank/DDBJ databases">
        <title>Deep-cultivation of Planctomycetes and their phenomic and genomic characterization uncovers novel biology.</title>
        <authorList>
            <person name="Wiegand S."/>
            <person name="Jogler M."/>
            <person name="Boedeker C."/>
            <person name="Pinto D."/>
            <person name="Vollmers J."/>
            <person name="Rivas-Marin E."/>
            <person name="Kohn T."/>
            <person name="Peeters S.H."/>
            <person name="Heuer A."/>
            <person name="Rast P."/>
            <person name="Oberbeckmann S."/>
            <person name="Bunk B."/>
            <person name="Jeske O."/>
            <person name="Meyerdierks A."/>
            <person name="Storesund J.E."/>
            <person name="Kallscheuer N."/>
            <person name="Luecker S."/>
            <person name="Lage O.M."/>
            <person name="Pohl T."/>
            <person name="Merkel B.J."/>
            <person name="Hornburger P."/>
            <person name="Mueller R.-W."/>
            <person name="Bruemmer F."/>
            <person name="Labrenz M."/>
            <person name="Spormann A.M."/>
            <person name="Op den Camp H."/>
            <person name="Overmann J."/>
            <person name="Amann R."/>
            <person name="Jetten M.S.M."/>
            <person name="Mascher T."/>
            <person name="Medema M.H."/>
            <person name="Devos D.P."/>
            <person name="Kaster A.-K."/>
            <person name="Ovreas L."/>
            <person name="Rohde M."/>
            <person name="Galperin M.Y."/>
            <person name="Jogler C."/>
        </authorList>
    </citation>
    <scope>NUCLEOTIDE SEQUENCE [LARGE SCALE GENOMIC DNA]</scope>
    <source>
        <strain evidence="8 9">Pan265</strain>
    </source>
</reference>